<proteinExistence type="predicted"/>
<dbReference type="GO" id="GO:0003700">
    <property type="term" value="F:DNA-binding transcription factor activity"/>
    <property type="evidence" value="ECO:0007669"/>
    <property type="project" value="InterPro"/>
</dbReference>
<comment type="caution">
    <text evidence="3">The sequence shown here is derived from an EMBL/GenBank/DDBJ whole genome shotgun (WGS) entry which is preliminary data.</text>
</comment>
<gene>
    <name evidence="3" type="primary">rhaR_16</name>
    <name evidence="3" type="ORF">PAESOLCIP111_01144</name>
</gene>
<evidence type="ECO:0000313" key="3">
    <source>
        <dbReference type="EMBL" id="CAG7609211.1"/>
    </source>
</evidence>
<dbReference type="PANTHER" id="PTHR43280:SF2">
    <property type="entry name" value="HTH-TYPE TRANSCRIPTIONAL REGULATOR EXSA"/>
    <property type="match status" value="1"/>
</dbReference>
<evidence type="ECO:0000256" key="1">
    <source>
        <dbReference type="ARBA" id="ARBA00023125"/>
    </source>
</evidence>
<dbReference type="RefSeq" id="WP_218090957.1">
    <property type="nucleotide sequence ID" value="NZ_CAJVAS010000003.1"/>
</dbReference>
<dbReference type="AlphaFoldDB" id="A0A916JVY0"/>
<keyword evidence="4" id="KW-1185">Reference proteome</keyword>
<dbReference type="EMBL" id="CAJVAS010000003">
    <property type="protein sequence ID" value="CAG7609211.1"/>
    <property type="molecule type" value="Genomic_DNA"/>
</dbReference>
<feature type="domain" description="HTH araC/xylS-type" evidence="2">
    <location>
        <begin position="326"/>
        <end position="424"/>
    </location>
</feature>
<dbReference type="GO" id="GO:0043565">
    <property type="term" value="F:sequence-specific DNA binding"/>
    <property type="evidence" value="ECO:0007669"/>
    <property type="project" value="InterPro"/>
</dbReference>
<dbReference type="Proteomes" id="UP000693672">
    <property type="component" value="Unassembled WGS sequence"/>
</dbReference>
<dbReference type="PROSITE" id="PS01124">
    <property type="entry name" value="HTH_ARAC_FAMILY_2"/>
    <property type="match status" value="1"/>
</dbReference>
<dbReference type="Pfam" id="PF12833">
    <property type="entry name" value="HTH_18"/>
    <property type="match status" value="1"/>
</dbReference>
<evidence type="ECO:0000259" key="2">
    <source>
        <dbReference type="PROSITE" id="PS01124"/>
    </source>
</evidence>
<protein>
    <submittedName>
        <fullName evidence="3">HTH-type transcriptional activator RhaR</fullName>
    </submittedName>
</protein>
<organism evidence="3 4">
    <name type="scientific">Paenibacillus solanacearum</name>
    <dbReference type="NCBI Taxonomy" id="2048548"/>
    <lineage>
        <taxon>Bacteria</taxon>
        <taxon>Bacillati</taxon>
        <taxon>Bacillota</taxon>
        <taxon>Bacilli</taxon>
        <taxon>Bacillales</taxon>
        <taxon>Paenibacillaceae</taxon>
        <taxon>Paenibacillus</taxon>
    </lineage>
</organism>
<reference evidence="3" key="1">
    <citation type="submission" date="2021-06" db="EMBL/GenBank/DDBJ databases">
        <authorList>
            <person name="Criscuolo A."/>
        </authorList>
    </citation>
    <scope>NUCLEOTIDE SEQUENCE</scope>
    <source>
        <strain evidence="3">CIP111600</strain>
    </source>
</reference>
<evidence type="ECO:0000313" key="4">
    <source>
        <dbReference type="Proteomes" id="UP000693672"/>
    </source>
</evidence>
<dbReference type="InterPro" id="IPR018060">
    <property type="entry name" value="HTH_AraC"/>
</dbReference>
<dbReference type="PANTHER" id="PTHR43280">
    <property type="entry name" value="ARAC-FAMILY TRANSCRIPTIONAL REGULATOR"/>
    <property type="match status" value="1"/>
</dbReference>
<accession>A0A916JVY0</accession>
<keyword evidence="1" id="KW-0238">DNA-binding</keyword>
<dbReference type="SMART" id="SM00342">
    <property type="entry name" value="HTH_ARAC"/>
    <property type="match status" value="1"/>
</dbReference>
<sequence length="431" mass="49309">MIKIFNVDDEVLDRSEMNIDLRKATERPHRRESVSGAIVQNAIRSLILGEENDRDQMKSLIHQYMSMPVRSMVVAALQVESFIMLTARLTVAERNQMIRSVMAWCQRFVNERKEGIVSYIDQGGFAIVFFSQEYSFHSILQQAESVLQKMKKSLEVNLNISVDYAYADVIHDLVHTAESYESASSLLNKRSVSGRGHGGSYDLWGNPIASLSLEHERKLMTAVKLLDTKSAHSILDDVFLHLKERSLSDESLQLVVNELIHIAGKIWVKSMLNKDPFYNGDDLTREQIRQCKQASDILIWLKQMYKQLIEKLSPADPGVNYSNHVSLAIKYIKMCYHDPISLDQAADKAGVSASYLCRSFKEETGCGFTEYVNKVRVRAAQQWIESGEYTMKEIYEKAGFSSYNYFFKVFKDTTGVTPHTYRKSMKLTREG</sequence>
<name>A0A916JVY0_9BACL</name>